<dbReference type="InterPro" id="IPR013087">
    <property type="entry name" value="Znf_C2H2_type"/>
</dbReference>
<dbReference type="AlphaFoldDB" id="A0A6A6WYC0"/>
<sequence length="242" mass="27392">MDPSLSAAPMGSFYPDPDGMLDAICELCCLSIDYCAHSMSNQPLRAPTFTPDTFLKHPAWPQDAVPGLEVLSDYEMEEALPPTYFESRPPLLDDITREFNGNATIMQSSTIQVHVEGTYTVGDRLAQVGSRQLPRRQAPRPGGFLCPHEGCEKAFDRSCDLRRHQKTHMDRSERPHKCLVCKEGFLYPKDRNRHERTHDQSSSPQGMLYCPVAGCNNVDGFSRRDNLLRHKRTQHPHLIARS</sequence>
<dbReference type="InterPro" id="IPR051061">
    <property type="entry name" value="Zinc_finger_trans_reg"/>
</dbReference>
<evidence type="ECO:0000259" key="9">
    <source>
        <dbReference type="PROSITE" id="PS50157"/>
    </source>
</evidence>
<dbReference type="SMART" id="SM00355">
    <property type="entry name" value="ZnF_C2H2"/>
    <property type="match status" value="3"/>
</dbReference>
<dbReference type="GO" id="GO:0008270">
    <property type="term" value="F:zinc ion binding"/>
    <property type="evidence" value="ECO:0007669"/>
    <property type="project" value="UniProtKB-KW"/>
</dbReference>
<dbReference type="PROSITE" id="PS00028">
    <property type="entry name" value="ZINC_FINGER_C2H2_1"/>
    <property type="match status" value="2"/>
</dbReference>
<evidence type="ECO:0000256" key="4">
    <source>
        <dbReference type="ARBA" id="ARBA00022833"/>
    </source>
</evidence>
<keyword evidence="2" id="KW-0479">Metal-binding</keyword>
<organism evidence="10 11">
    <name type="scientific">Melanomma pulvis-pyrius CBS 109.77</name>
    <dbReference type="NCBI Taxonomy" id="1314802"/>
    <lineage>
        <taxon>Eukaryota</taxon>
        <taxon>Fungi</taxon>
        <taxon>Dikarya</taxon>
        <taxon>Ascomycota</taxon>
        <taxon>Pezizomycotina</taxon>
        <taxon>Dothideomycetes</taxon>
        <taxon>Pleosporomycetidae</taxon>
        <taxon>Pleosporales</taxon>
        <taxon>Melanommataceae</taxon>
        <taxon>Melanomma</taxon>
    </lineage>
</organism>
<dbReference type="InterPro" id="IPR036236">
    <property type="entry name" value="Znf_C2H2_sf"/>
</dbReference>
<evidence type="ECO:0000256" key="6">
    <source>
        <dbReference type="ARBA" id="ARBA00023163"/>
    </source>
</evidence>
<dbReference type="EMBL" id="MU002177">
    <property type="protein sequence ID" value="KAF2788908.1"/>
    <property type="molecule type" value="Genomic_DNA"/>
</dbReference>
<proteinExistence type="predicted"/>
<gene>
    <name evidence="10" type="ORF">K505DRAFT_366057</name>
</gene>
<keyword evidence="3 8" id="KW-0863">Zinc-finger</keyword>
<feature type="domain" description="C2H2-type" evidence="9">
    <location>
        <begin position="176"/>
        <end position="203"/>
    </location>
</feature>
<protein>
    <recommendedName>
        <fullName evidence="9">C2H2-type domain-containing protein</fullName>
    </recommendedName>
</protein>
<evidence type="ECO:0000256" key="5">
    <source>
        <dbReference type="ARBA" id="ARBA00023015"/>
    </source>
</evidence>
<feature type="domain" description="C2H2-type" evidence="9">
    <location>
        <begin position="144"/>
        <end position="173"/>
    </location>
</feature>
<name>A0A6A6WYC0_9PLEO</name>
<accession>A0A6A6WYC0</accession>
<dbReference type="PROSITE" id="PS50157">
    <property type="entry name" value="ZINC_FINGER_C2H2_2"/>
    <property type="match status" value="2"/>
</dbReference>
<evidence type="ECO:0000313" key="10">
    <source>
        <dbReference type="EMBL" id="KAF2788908.1"/>
    </source>
</evidence>
<keyword evidence="4" id="KW-0862">Zinc</keyword>
<keyword evidence="5" id="KW-0805">Transcription regulation</keyword>
<dbReference type="PANTHER" id="PTHR46179:SF13">
    <property type="entry name" value="C2H2-TYPE DOMAIN-CONTAINING PROTEIN"/>
    <property type="match status" value="1"/>
</dbReference>
<keyword evidence="11" id="KW-1185">Reference proteome</keyword>
<evidence type="ECO:0000256" key="1">
    <source>
        <dbReference type="ARBA" id="ARBA00004123"/>
    </source>
</evidence>
<dbReference type="Proteomes" id="UP000799757">
    <property type="component" value="Unassembled WGS sequence"/>
</dbReference>
<dbReference type="GO" id="GO:0006357">
    <property type="term" value="P:regulation of transcription by RNA polymerase II"/>
    <property type="evidence" value="ECO:0007669"/>
    <property type="project" value="TreeGrafter"/>
</dbReference>
<dbReference type="OrthoDB" id="8922241at2759"/>
<dbReference type="Gene3D" id="3.30.160.60">
    <property type="entry name" value="Classic Zinc Finger"/>
    <property type="match status" value="2"/>
</dbReference>
<dbReference type="PANTHER" id="PTHR46179">
    <property type="entry name" value="ZINC FINGER PROTEIN"/>
    <property type="match status" value="1"/>
</dbReference>
<keyword evidence="7" id="KW-0539">Nucleus</keyword>
<comment type="subcellular location">
    <subcellularLocation>
        <location evidence="1">Nucleus</location>
    </subcellularLocation>
</comment>
<evidence type="ECO:0000256" key="7">
    <source>
        <dbReference type="ARBA" id="ARBA00023242"/>
    </source>
</evidence>
<reference evidence="10" key="1">
    <citation type="journal article" date="2020" name="Stud. Mycol.">
        <title>101 Dothideomycetes genomes: a test case for predicting lifestyles and emergence of pathogens.</title>
        <authorList>
            <person name="Haridas S."/>
            <person name="Albert R."/>
            <person name="Binder M."/>
            <person name="Bloem J."/>
            <person name="Labutti K."/>
            <person name="Salamov A."/>
            <person name="Andreopoulos B."/>
            <person name="Baker S."/>
            <person name="Barry K."/>
            <person name="Bills G."/>
            <person name="Bluhm B."/>
            <person name="Cannon C."/>
            <person name="Castanera R."/>
            <person name="Culley D."/>
            <person name="Daum C."/>
            <person name="Ezra D."/>
            <person name="Gonzalez J."/>
            <person name="Henrissat B."/>
            <person name="Kuo A."/>
            <person name="Liang C."/>
            <person name="Lipzen A."/>
            <person name="Lutzoni F."/>
            <person name="Magnuson J."/>
            <person name="Mondo S."/>
            <person name="Nolan M."/>
            <person name="Ohm R."/>
            <person name="Pangilinan J."/>
            <person name="Park H.-J."/>
            <person name="Ramirez L."/>
            <person name="Alfaro M."/>
            <person name="Sun H."/>
            <person name="Tritt A."/>
            <person name="Yoshinaga Y."/>
            <person name="Zwiers L.-H."/>
            <person name="Turgeon B."/>
            <person name="Goodwin S."/>
            <person name="Spatafora J."/>
            <person name="Crous P."/>
            <person name="Grigoriev I."/>
        </authorList>
    </citation>
    <scope>NUCLEOTIDE SEQUENCE</scope>
    <source>
        <strain evidence="10">CBS 109.77</strain>
    </source>
</reference>
<dbReference type="SUPFAM" id="SSF57667">
    <property type="entry name" value="beta-beta-alpha zinc fingers"/>
    <property type="match status" value="1"/>
</dbReference>
<evidence type="ECO:0000256" key="8">
    <source>
        <dbReference type="PROSITE-ProRule" id="PRU00042"/>
    </source>
</evidence>
<evidence type="ECO:0000256" key="2">
    <source>
        <dbReference type="ARBA" id="ARBA00022723"/>
    </source>
</evidence>
<evidence type="ECO:0000313" key="11">
    <source>
        <dbReference type="Proteomes" id="UP000799757"/>
    </source>
</evidence>
<evidence type="ECO:0000256" key="3">
    <source>
        <dbReference type="ARBA" id="ARBA00022771"/>
    </source>
</evidence>
<dbReference type="GO" id="GO:0005634">
    <property type="term" value="C:nucleus"/>
    <property type="evidence" value="ECO:0007669"/>
    <property type="project" value="UniProtKB-SubCell"/>
</dbReference>
<keyword evidence="6" id="KW-0804">Transcription</keyword>